<evidence type="ECO:0000313" key="2">
    <source>
        <dbReference type="Proteomes" id="UP000018438"/>
    </source>
</evidence>
<keyword evidence="2" id="KW-1185">Reference proteome</keyword>
<comment type="caution">
    <text evidence="1">The sequence shown here is derived from an EMBL/GenBank/DDBJ whole genome shotgun (WGS) entry which is preliminary data.</text>
</comment>
<evidence type="ECO:0000313" key="1">
    <source>
        <dbReference type="EMBL" id="ENV13797.1"/>
    </source>
</evidence>
<reference evidence="1 2" key="1">
    <citation type="submission" date="2013-02" db="EMBL/GenBank/DDBJ databases">
        <title>The Genome Sequence of Acinetobacter schindleri NIPH 900.</title>
        <authorList>
            <consortium name="The Broad Institute Genome Sequencing Platform"/>
            <consortium name="The Broad Institute Genome Sequencing Center for Infectious Disease"/>
            <person name="Cerqueira G."/>
            <person name="Feldgarden M."/>
            <person name="Courvalin P."/>
            <person name="Perichon B."/>
            <person name="Grillot-Courvalin C."/>
            <person name="Clermont D."/>
            <person name="Rocha E."/>
            <person name="Yoon E.-J."/>
            <person name="Nemec A."/>
            <person name="Walker B."/>
            <person name="Young S.K."/>
            <person name="Zeng Q."/>
            <person name="Gargeya S."/>
            <person name="Fitzgerald M."/>
            <person name="Haas B."/>
            <person name="Abouelleil A."/>
            <person name="Alvarado L."/>
            <person name="Arachchi H.M."/>
            <person name="Berlin A.M."/>
            <person name="Chapman S.B."/>
            <person name="Dewar J."/>
            <person name="Goldberg J."/>
            <person name="Griggs A."/>
            <person name="Gujja S."/>
            <person name="Hansen M."/>
            <person name="Howarth C."/>
            <person name="Imamovic A."/>
            <person name="Larimer J."/>
            <person name="McCowan C."/>
            <person name="Murphy C."/>
            <person name="Neiman D."/>
            <person name="Pearson M."/>
            <person name="Priest M."/>
            <person name="Roberts A."/>
            <person name="Saif S."/>
            <person name="Shea T."/>
            <person name="Sisk P."/>
            <person name="Sykes S."/>
            <person name="Wortman J."/>
            <person name="Nusbaum C."/>
            <person name="Birren B."/>
        </authorList>
    </citation>
    <scope>NUCLEOTIDE SEQUENCE [LARGE SCALE GENOMIC DNA]</scope>
    <source>
        <strain evidence="1 2">NIPH 900</strain>
    </source>
</reference>
<accession>N8WNW4</accession>
<organism evidence="1 2">
    <name type="scientific">Acinetobacter schindleri NIPH 900</name>
    <dbReference type="NCBI Taxonomy" id="1217675"/>
    <lineage>
        <taxon>Bacteria</taxon>
        <taxon>Pseudomonadati</taxon>
        <taxon>Pseudomonadota</taxon>
        <taxon>Gammaproteobacteria</taxon>
        <taxon>Moraxellales</taxon>
        <taxon>Moraxellaceae</taxon>
        <taxon>Acinetobacter</taxon>
    </lineage>
</organism>
<dbReference type="EMBL" id="APPI01000012">
    <property type="protein sequence ID" value="ENV13797.1"/>
    <property type="molecule type" value="Genomic_DNA"/>
</dbReference>
<protein>
    <submittedName>
        <fullName evidence="1">Uncharacterized protein</fullName>
    </submittedName>
</protein>
<dbReference type="Proteomes" id="UP000018438">
    <property type="component" value="Unassembled WGS sequence"/>
</dbReference>
<name>N8WNW4_9GAMM</name>
<sequence>MPLDRLGYRDIPSNDQKIFVTFNLLKVKITYTQTLLKYNDN</sequence>
<dbReference type="AlphaFoldDB" id="N8WNW4"/>
<dbReference type="HOGENOM" id="CLU_3264308_0_0_6"/>
<proteinExistence type="predicted"/>
<gene>
    <name evidence="1" type="ORF">F965_00895</name>
</gene>